<protein>
    <submittedName>
        <fullName evidence="1">Uncharacterized protein</fullName>
    </submittedName>
</protein>
<evidence type="ECO:0000313" key="2">
    <source>
        <dbReference type="Proteomes" id="UP000242662"/>
    </source>
</evidence>
<dbReference type="STRING" id="1464122.SAMN05421737_101164"/>
<dbReference type="EMBL" id="FMYM01000001">
    <property type="protein sequence ID" value="SDB82273.1"/>
    <property type="molecule type" value="Genomic_DNA"/>
</dbReference>
<reference evidence="2" key="1">
    <citation type="submission" date="2016-09" db="EMBL/GenBank/DDBJ databases">
        <authorList>
            <person name="Varghese N."/>
            <person name="Submissions S."/>
        </authorList>
    </citation>
    <scope>NUCLEOTIDE SEQUENCE [LARGE SCALE GENOMIC DNA]</scope>
    <source>
        <strain evidence="2">25nlg</strain>
    </source>
</reference>
<dbReference type="InterPro" id="IPR054272">
    <property type="entry name" value="DUF7003"/>
</dbReference>
<dbReference type="RefSeq" id="WP_090774403.1">
    <property type="nucleotide sequence ID" value="NZ_FMYM01000001.1"/>
</dbReference>
<dbReference type="OrthoDB" id="2943269at2"/>
<dbReference type="Pfam" id="PF22535">
    <property type="entry name" value="DUF7003"/>
    <property type="match status" value="1"/>
</dbReference>
<sequence length="230" mass="27501">MVTKESVLEILDGHFDNVKRPYFEDRELDYIGSKISIFRLNESDWMINLQFFQRCEDSAFIESHFYSNQLKRQYKVDVFDPFYFKTSDGEEIDYEASDASDVKKIDLLQVYSQAYPLTKEQMYQGDATIKETAWKEFLRDLFSYDSFREKLWLNQQELLEGFKYDKQSIEAFAVESEAFQFPDYLTSPSEISCFQSIAESLERNDPKLINFDTPNNEWKEWMDYDYGDDE</sequence>
<dbReference type="Proteomes" id="UP000242662">
    <property type="component" value="Unassembled WGS sequence"/>
</dbReference>
<accession>A0A1G6GK97</accession>
<organism evidence="1 2">
    <name type="scientific">Shouchella lonarensis</name>
    <dbReference type="NCBI Taxonomy" id="1464122"/>
    <lineage>
        <taxon>Bacteria</taxon>
        <taxon>Bacillati</taxon>
        <taxon>Bacillota</taxon>
        <taxon>Bacilli</taxon>
        <taxon>Bacillales</taxon>
        <taxon>Bacillaceae</taxon>
        <taxon>Shouchella</taxon>
    </lineage>
</organism>
<gene>
    <name evidence="1" type="ORF">SAMN05421737_101164</name>
</gene>
<dbReference type="AlphaFoldDB" id="A0A1G6GK97"/>
<proteinExistence type="predicted"/>
<name>A0A1G6GK97_9BACI</name>
<evidence type="ECO:0000313" key="1">
    <source>
        <dbReference type="EMBL" id="SDB82273.1"/>
    </source>
</evidence>
<keyword evidence="2" id="KW-1185">Reference proteome</keyword>